<feature type="transmembrane region" description="Helical" evidence="6">
    <location>
        <begin position="457"/>
        <end position="481"/>
    </location>
</feature>
<name>I3IGH6_9BACT</name>
<keyword evidence="3 6" id="KW-0812">Transmembrane</keyword>
<dbReference type="Pfam" id="PF01943">
    <property type="entry name" value="Polysacc_synt"/>
    <property type="match status" value="1"/>
</dbReference>
<feature type="transmembrane region" description="Helical" evidence="6">
    <location>
        <begin position="340"/>
        <end position="360"/>
    </location>
</feature>
<accession>I3IGH6</accession>
<dbReference type="eggNOG" id="COG2244">
    <property type="taxonomic scope" value="Bacteria"/>
</dbReference>
<protein>
    <submittedName>
        <fullName evidence="7">Putative polysaccharide biosynthesis protein</fullName>
    </submittedName>
</protein>
<dbReference type="AlphaFoldDB" id="I3IGH6"/>
<feature type="transmembrane region" description="Helical" evidence="6">
    <location>
        <begin position="120"/>
        <end position="141"/>
    </location>
</feature>
<dbReference type="PANTHER" id="PTHR30250">
    <property type="entry name" value="PST FAMILY PREDICTED COLANIC ACID TRANSPORTER"/>
    <property type="match status" value="1"/>
</dbReference>
<reference evidence="7 8" key="1">
    <citation type="journal article" date="2012" name="FEBS Lett.">
        <title>Anammox organism KSU-1 expresses a NirK-type copper-containing nitrite reductase instead of a NirS-type with cytochrome cd1.</title>
        <authorList>
            <person name="Hira D."/>
            <person name="Toh H."/>
            <person name="Migita C.T."/>
            <person name="Okubo H."/>
            <person name="Nishiyama T."/>
            <person name="Hattori M."/>
            <person name="Furukawa K."/>
            <person name="Fujii T."/>
        </authorList>
    </citation>
    <scope>NUCLEOTIDE SEQUENCE [LARGE SCALE GENOMIC DNA]</scope>
</reference>
<dbReference type="InterPro" id="IPR050833">
    <property type="entry name" value="Poly_Biosynth_Transport"/>
</dbReference>
<keyword evidence="8" id="KW-1185">Reference proteome</keyword>
<feature type="transmembrane region" description="Helical" evidence="6">
    <location>
        <begin position="179"/>
        <end position="196"/>
    </location>
</feature>
<feature type="transmembrane region" description="Helical" evidence="6">
    <location>
        <begin position="153"/>
        <end position="173"/>
    </location>
</feature>
<proteinExistence type="predicted"/>
<evidence type="ECO:0000256" key="2">
    <source>
        <dbReference type="ARBA" id="ARBA00022475"/>
    </source>
</evidence>
<comment type="subcellular location">
    <subcellularLocation>
        <location evidence="1">Cell membrane</location>
        <topology evidence="1">Multi-pass membrane protein</topology>
    </subcellularLocation>
</comment>
<keyword evidence="4 6" id="KW-1133">Transmembrane helix</keyword>
<dbReference type="STRING" id="247490.KSU1_A0054"/>
<dbReference type="Proteomes" id="UP000002985">
    <property type="component" value="Unassembled WGS sequence"/>
</dbReference>
<comment type="caution">
    <text evidence="7">The sequence shown here is derived from an EMBL/GenBank/DDBJ whole genome shotgun (WGS) entry which is preliminary data.</text>
</comment>
<evidence type="ECO:0000256" key="4">
    <source>
        <dbReference type="ARBA" id="ARBA00022989"/>
    </source>
</evidence>
<feature type="transmembrane region" description="Helical" evidence="6">
    <location>
        <begin position="395"/>
        <end position="417"/>
    </location>
</feature>
<evidence type="ECO:0000256" key="6">
    <source>
        <dbReference type="SAM" id="Phobius"/>
    </source>
</evidence>
<feature type="transmembrane region" description="Helical" evidence="6">
    <location>
        <begin position="372"/>
        <end position="389"/>
    </location>
</feature>
<organism evidence="7 8">
    <name type="scientific">Candidatus Jettenia caeni</name>
    <dbReference type="NCBI Taxonomy" id="247490"/>
    <lineage>
        <taxon>Bacteria</taxon>
        <taxon>Pseudomonadati</taxon>
        <taxon>Planctomycetota</taxon>
        <taxon>Candidatus Brocadiia</taxon>
        <taxon>Candidatus Brocadiales</taxon>
        <taxon>Candidatus Brocadiaceae</taxon>
        <taxon>Candidatus Jettenia</taxon>
    </lineage>
</organism>
<dbReference type="InterPro" id="IPR002797">
    <property type="entry name" value="Polysacc_synth"/>
</dbReference>
<evidence type="ECO:0000256" key="1">
    <source>
        <dbReference type="ARBA" id="ARBA00004651"/>
    </source>
</evidence>
<keyword evidence="5 6" id="KW-0472">Membrane</keyword>
<dbReference type="EMBL" id="BAFH01000001">
    <property type="protein sequence ID" value="GAB60821.1"/>
    <property type="molecule type" value="Genomic_DNA"/>
</dbReference>
<evidence type="ECO:0000256" key="3">
    <source>
        <dbReference type="ARBA" id="ARBA00022692"/>
    </source>
</evidence>
<dbReference type="PANTHER" id="PTHR30250:SF26">
    <property type="entry name" value="PSMA PROTEIN"/>
    <property type="match status" value="1"/>
</dbReference>
<evidence type="ECO:0000313" key="8">
    <source>
        <dbReference type="Proteomes" id="UP000002985"/>
    </source>
</evidence>
<feature type="transmembrane region" description="Helical" evidence="6">
    <location>
        <begin position="12"/>
        <end position="31"/>
    </location>
</feature>
<keyword evidence="2" id="KW-1003">Cell membrane</keyword>
<evidence type="ECO:0000313" key="7">
    <source>
        <dbReference type="EMBL" id="GAB60821.1"/>
    </source>
</evidence>
<feature type="transmembrane region" description="Helical" evidence="6">
    <location>
        <begin position="298"/>
        <end position="320"/>
    </location>
</feature>
<dbReference type="GO" id="GO:0005886">
    <property type="term" value="C:plasma membrane"/>
    <property type="evidence" value="ECO:0007669"/>
    <property type="project" value="UniProtKB-SubCell"/>
</dbReference>
<evidence type="ECO:0000256" key="5">
    <source>
        <dbReference type="ARBA" id="ARBA00023136"/>
    </source>
</evidence>
<feature type="transmembrane region" description="Helical" evidence="6">
    <location>
        <begin position="84"/>
        <end position="108"/>
    </location>
</feature>
<sequence>MIINILSNNLGKLFEMVLGFIIVPFLISKLTSTGYGVIILMESFIIFFEMAAVGLRSALARFVGLHISKGKDNEVNSYLANGQVILYIFTFLFSIVGVSLLLNISYLFSIPLSLQVHAQFVLLMLILGFAINVIFTPYWAILYAKQRFDLINIYSSAGSLCRFILILVFYSIFNSKLEYYGIIFLVSVIIERMLVFQSAKKIFSAFQINFKNVSYVKLRQMWQFMLSIIVNKVSELFYDTADTVIINRIYGSYSNAIYAVSLKSIGALKRLIQYSVTVLSPTFTELFSMDEINKIKTLFCAFTKLSALISIPFCVLLAIFAKEFVIFWVGQNFLASVNILYFHIIAIVPVLVFSICISLTTAFGKVKIPGRMALLLGVMKIGVSILFALHFNMGLVGFALGTAISQTIQTAFFLPYYTSKIVKINFFKYYLAGFIKPVLLGLVWGAIIFYIKSFLHINLLYLLYSLPMFVIVYYTISYFIILNNNERVYLITLSKRISSKLITSKGIA</sequence>
<feature type="transmembrane region" description="Helical" evidence="6">
    <location>
        <begin position="429"/>
        <end position="451"/>
    </location>
</feature>
<gene>
    <name evidence="7" type="ORF">KSU1_A0054</name>
</gene>
<feature type="transmembrane region" description="Helical" evidence="6">
    <location>
        <begin position="37"/>
        <end position="63"/>
    </location>
</feature>